<dbReference type="EMBL" id="GECU01015519">
    <property type="protein sequence ID" value="JAS92187.1"/>
    <property type="molecule type" value="Transcribed_RNA"/>
</dbReference>
<dbReference type="AlphaFoldDB" id="A0A1B6IZ38"/>
<organism evidence="2">
    <name type="scientific">Homalodisca liturata</name>
    <dbReference type="NCBI Taxonomy" id="320908"/>
    <lineage>
        <taxon>Eukaryota</taxon>
        <taxon>Metazoa</taxon>
        <taxon>Ecdysozoa</taxon>
        <taxon>Arthropoda</taxon>
        <taxon>Hexapoda</taxon>
        <taxon>Insecta</taxon>
        <taxon>Pterygota</taxon>
        <taxon>Neoptera</taxon>
        <taxon>Paraneoptera</taxon>
        <taxon>Hemiptera</taxon>
        <taxon>Auchenorrhyncha</taxon>
        <taxon>Membracoidea</taxon>
        <taxon>Cicadellidae</taxon>
        <taxon>Cicadellinae</taxon>
        <taxon>Proconiini</taxon>
        <taxon>Homalodisca</taxon>
    </lineage>
</organism>
<evidence type="ECO:0000256" key="1">
    <source>
        <dbReference type="SAM" id="MobiDB-lite"/>
    </source>
</evidence>
<gene>
    <name evidence="2" type="ORF">g.26413</name>
</gene>
<feature type="non-terminal residue" evidence="2">
    <location>
        <position position="1"/>
    </location>
</feature>
<evidence type="ECO:0000313" key="2">
    <source>
        <dbReference type="EMBL" id="JAS92187.1"/>
    </source>
</evidence>
<sequence>ERHGRLPNCIVSTKLVGFTSMRFHRHVAILSVILVLLDYSTSKSTDRNVKNQVRDDDENIIKSDGGNKSPAGMKNDELNEVRGNGTLTEPKVLLKRPKKMLKDRFKNPTFGII</sequence>
<protein>
    <submittedName>
        <fullName evidence="2">Uncharacterized protein</fullName>
    </submittedName>
</protein>
<accession>A0A1B6IZ38</accession>
<reference evidence="2" key="1">
    <citation type="submission" date="2015-11" db="EMBL/GenBank/DDBJ databases">
        <title>De novo transcriptome assembly of four potential Pierce s Disease insect vectors from Arizona vineyards.</title>
        <authorList>
            <person name="Tassone E.E."/>
        </authorList>
    </citation>
    <scope>NUCLEOTIDE SEQUENCE</scope>
</reference>
<name>A0A1B6IZ38_9HEMI</name>
<feature type="non-terminal residue" evidence="2">
    <location>
        <position position="113"/>
    </location>
</feature>
<feature type="region of interest" description="Disordered" evidence="1">
    <location>
        <begin position="55"/>
        <end position="84"/>
    </location>
</feature>
<proteinExistence type="predicted"/>